<dbReference type="PROSITE" id="PS00211">
    <property type="entry name" value="ABC_TRANSPORTER_1"/>
    <property type="match status" value="1"/>
</dbReference>
<dbReference type="NCBIfam" id="TIGR01727">
    <property type="entry name" value="oligo_HPY"/>
    <property type="match status" value="1"/>
</dbReference>
<dbReference type="CDD" id="cd03257">
    <property type="entry name" value="ABC_NikE_OppD_transporters"/>
    <property type="match status" value="1"/>
</dbReference>
<dbReference type="InterPro" id="IPR013563">
    <property type="entry name" value="Oligopep_ABC_C"/>
</dbReference>
<reference evidence="6" key="1">
    <citation type="journal article" date="2019" name="Int. J. Syst. Evol. Microbiol.">
        <title>The Global Catalogue of Microorganisms (GCM) 10K type strain sequencing project: providing services to taxonomists for standard genome sequencing and annotation.</title>
        <authorList>
            <consortium name="The Broad Institute Genomics Platform"/>
            <consortium name="The Broad Institute Genome Sequencing Center for Infectious Disease"/>
            <person name="Wu L."/>
            <person name="Ma J."/>
        </authorList>
    </citation>
    <scope>NUCLEOTIDE SEQUENCE [LARGE SCALE GENOMIC DNA]</scope>
    <source>
        <strain evidence="6">JCM 31486</strain>
    </source>
</reference>
<proteinExistence type="predicted"/>
<dbReference type="PROSITE" id="PS50893">
    <property type="entry name" value="ABC_TRANSPORTER_2"/>
    <property type="match status" value="1"/>
</dbReference>
<evidence type="ECO:0000256" key="3">
    <source>
        <dbReference type="ARBA" id="ARBA00022840"/>
    </source>
</evidence>
<name>A0ABW3MAZ7_9PSEU</name>
<feature type="non-terminal residue" evidence="5">
    <location>
        <position position="1"/>
    </location>
</feature>
<sequence>LHAGLDATFAPFGGWEMPIQYKTGVVAGGEVIYHHENGETSDILRMTDRELRAFRWAETAIVFQGAMNSLNPVHKISVQMTDVIKAHDPGSTARSRLDRAKEMLSLVGISADRLDSYPHQLSGGMRQRVMIGMALALDPRIVIMDEPTTALDVVIQRQILGQIIDLRERLGFSVLFITHDLSLLVEFSDRIAIMYGGRIVEEAPAADIYRDSLHPYSDGLLHSFPALRGPRRELTGIPGSPPDLRAMPTGCAFHPRCPKAFEPCSTDLPILGRLIPDLQQPTTDGAGSLVVLGEAVLRLVGVAGRSDGCLLVLEDLHNVDAETLAIVEYLVDNLNDLPVLLLATMRNEACAAMDLARSAAQRHSASVILLNRLMPADVGRLVASCLEAEVDELPADVVSQVMEDSAGIPFIVEELLHQLIGDGVLARDVSGWHVAGQLRGAVPETVSRRVTDRAEQLGAQANKLLSVAAVLGDRFPLSVVGKVTALDERNMLSHLRAAVAAQLVAPDESSPDWYAFRHPLTAEALRTALTSSDRVDYSRR</sequence>
<dbReference type="Proteomes" id="UP001597045">
    <property type="component" value="Unassembled WGS sequence"/>
</dbReference>
<dbReference type="InterPro" id="IPR027417">
    <property type="entry name" value="P-loop_NTPase"/>
</dbReference>
<dbReference type="Pfam" id="PF08352">
    <property type="entry name" value="oligo_HPY"/>
    <property type="match status" value="1"/>
</dbReference>
<feature type="non-terminal residue" evidence="5">
    <location>
        <position position="540"/>
    </location>
</feature>
<evidence type="ECO:0000256" key="2">
    <source>
        <dbReference type="ARBA" id="ARBA00022741"/>
    </source>
</evidence>
<keyword evidence="6" id="KW-1185">Reference proteome</keyword>
<protein>
    <submittedName>
        <fullName evidence="5">Oligopeptide/dipeptide ABC transporter ATP-binding protein</fullName>
    </submittedName>
</protein>
<dbReference type="SUPFAM" id="SSF52540">
    <property type="entry name" value="P-loop containing nucleoside triphosphate hydrolases"/>
    <property type="match status" value="1"/>
</dbReference>
<dbReference type="Gene3D" id="3.40.50.300">
    <property type="entry name" value="P-loop containing nucleotide triphosphate hydrolases"/>
    <property type="match status" value="1"/>
</dbReference>
<dbReference type="GO" id="GO:0005524">
    <property type="term" value="F:ATP binding"/>
    <property type="evidence" value="ECO:0007669"/>
    <property type="project" value="UniProtKB-KW"/>
</dbReference>
<comment type="caution">
    <text evidence="5">The sequence shown here is derived from an EMBL/GenBank/DDBJ whole genome shotgun (WGS) entry which is preliminary data.</text>
</comment>
<accession>A0ABW3MAZ7</accession>
<evidence type="ECO:0000313" key="6">
    <source>
        <dbReference type="Proteomes" id="UP001597045"/>
    </source>
</evidence>
<keyword evidence="2" id="KW-0547">Nucleotide-binding</keyword>
<dbReference type="Pfam" id="PF00005">
    <property type="entry name" value="ABC_tran"/>
    <property type="match status" value="1"/>
</dbReference>
<dbReference type="PANTHER" id="PTHR43067">
    <property type="entry name" value="OLIGOPEPTIDE/DIPEPTIDE ABC TRANSPORTER, ATPASE SUBUNIT"/>
    <property type="match status" value="1"/>
</dbReference>
<keyword evidence="1" id="KW-0813">Transport</keyword>
<dbReference type="EMBL" id="JBHTIS010000966">
    <property type="protein sequence ID" value="MFD1047188.1"/>
    <property type="molecule type" value="Genomic_DNA"/>
</dbReference>
<organism evidence="5 6">
    <name type="scientific">Kibdelosporangium lantanae</name>
    <dbReference type="NCBI Taxonomy" id="1497396"/>
    <lineage>
        <taxon>Bacteria</taxon>
        <taxon>Bacillati</taxon>
        <taxon>Actinomycetota</taxon>
        <taxon>Actinomycetes</taxon>
        <taxon>Pseudonocardiales</taxon>
        <taxon>Pseudonocardiaceae</taxon>
        <taxon>Kibdelosporangium</taxon>
    </lineage>
</organism>
<evidence type="ECO:0000259" key="4">
    <source>
        <dbReference type="PROSITE" id="PS50893"/>
    </source>
</evidence>
<evidence type="ECO:0000313" key="5">
    <source>
        <dbReference type="EMBL" id="MFD1047188.1"/>
    </source>
</evidence>
<dbReference type="PANTHER" id="PTHR43067:SF3">
    <property type="entry name" value="MALTOSE ABC TRANSPORTER, ATP-BINDING PROTEIN"/>
    <property type="match status" value="1"/>
</dbReference>
<gene>
    <name evidence="5" type="ORF">ACFQ1S_17355</name>
</gene>
<keyword evidence="3 5" id="KW-0067">ATP-binding</keyword>
<feature type="domain" description="ABC transporter" evidence="4">
    <location>
        <begin position="2"/>
        <end position="221"/>
    </location>
</feature>
<evidence type="ECO:0000256" key="1">
    <source>
        <dbReference type="ARBA" id="ARBA00022448"/>
    </source>
</evidence>
<dbReference type="InterPro" id="IPR003439">
    <property type="entry name" value="ABC_transporter-like_ATP-bd"/>
</dbReference>
<dbReference type="InterPro" id="IPR017871">
    <property type="entry name" value="ABC_transporter-like_CS"/>
</dbReference>